<dbReference type="GO" id="GO:0004515">
    <property type="term" value="F:nicotinate-nucleotide adenylyltransferase activity"/>
    <property type="evidence" value="ECO:0007669"/>
    <property type="project" value="TreeGrafter"/>
</dbReference>
<reference evidence="2" key="1">
    <citation type="submission" date="2020-04" db="EMBL/GenBank/DDBJ databases">
        <authorList>
            <person name="Neveu A P."/>
        </authorList>
    </citation>
    <scope>NUCLEOTIDE SEQUENCE</scope>
    <source>
        <tissue evidence="2">Whole embryo</tissue>
    </source>
</reference>
<dbReference type="PANTHER" id="PTHR12039:SF20">
    <property type="entry name" value="NICOTINAMIDE_NICOTINIC ACID MONONUCLEOTIDE ADENYLYLTRANSFERASE 3-LIKE"/>
    <property type="match status" value="1"/>
</dbReference>
<evidence type="ECO:0000259" key="1">
    <source>
        <dbReference type="Pfam" id="PF01467"/>
    </source>
</evidence>
<dbReference type="Gene3D" id="3.40.50.620">
    <property type="entry name" value="HUPs"/>
    <property type="match status" value="1"/>
</dbReference>
<proteinExistence type="evidence at transcript level"/>
<dbReference type="GO" id="GO:0000309">
    <property type="term" value="F:nicotinamide-nucleotide adenylyltransferase activity"/>
    <property type="evidence" value="ECO:0007669"/>
    <property type="project" value="TreeGrafter"/>
</dbReference>
<sequence length="349" mass="38793">MALEQRCPVVLLCCGAFSPITHGHTEMFEIARNFLERTGNHIVISGVISPSHDSHPMSTVVSSTDRIAMCNMAVKKHLWLSVDTWESSQSGWVKIIKVLHQVSNRIKSDYGVEDSKVNNINFKHSKYAHSAVTLQPNGSLQHQVLQNGTTAVRSSSIMPCTMINSVKQDDGLELNEASEAEEGIAFNRLSNNFHKMCCAPPAVAFNLQDNLIYGAAYDLRRTKVMLLCGGDFLESFGLPGLWTDEEISEIVSEYGIVCIPRVVVSDNGNKGQYMRNALDRLQKIFCHVQGTVIIVNDARRAAIAHISSTKCRNAIKEKRLDEVEGMLDPSVLNYIIKRGLYVSKQDGKR</sequence>
<dbReference type="SUPFAM" id="SSF52374">
    <property type="entry name" value="Nucleotidylyl transferase"/>
    <property type="match status" value="1"/>
</dbReference>
<dbReference type="InterPro" id="IPR004821">
    <property type="entry name" value="Cyt_trans-like"/>
</dbReference>
<dbReference type="EMBL" id="LR788520">
    <property type="protein sequence ID" value="CAB3264382.1"/>
    <property type="molecule type" value="mRNA"/>
</dbReference>
<feature type="domain" description="Cytidyltransferase-like" evidence="1">
    <location>
        <begin position="12"/>
        <end position="101"/>
    </location>
</feature>
<keyword evidence="2" id="KW-0548">Nucleotidyltransferase</keyword>
<organism evidence="2">
    <name type="scientific">Phallusia mammillata</name>
    <dbReference type="NCBI Taxonomy" id="59560"/>
    <lineage>
        <taxon>Eukaryota</taxon>
        <taxon>Metazoa</taxon>
        <taxon>Chordata</taxon>
        <taxon>Tunicata</taxon>
        <taxon>Ascidiacea</taxon>
        <taxon>Phlebobranchia</taxon>
        <taxon>Ascidiidae</taxon>
        <taxon>Phallusia</taxon>
    </lineage>
</organism>
<name>A0A6F9DLQ8_9ASCI</name>
<gene>
    <name evidence="2" type="primary">Nmnat1</name>
</gene>
<dbReference type="AlphaFoldDB" id="A0A6F9DLQ8"/>
<dbReference type="PANTHER" id="PTHR12039">
    <property type="entry name" value="NICOTINAMIDE MONONUCLEOTIDE ADENYLYLTRANSFERASE"/>
    <property type="match status" value="1"/>
</dbReference>
<accession>A0A6F9DLQ8</accession>
<dbReference type="InterPro" id="IPR014729">
    <property type="entry name" value="Rossmann-like_a/b/a_fold"/>
</dbReference>
<dbReference type="GO" id="GO:0009435">
    <property type="term" value="P:NAD+ biosynthetic process"/>
    <property type="evidence" value="ECO:0007669"/>
    <property type="project" value="TreeGrafter"/>
</dbReference>
<keyword evidence="2" id="KW-0808">Transferase</keyword>
<evidence type="ECO:0000313" key="2">
    <source>
        <dbReference type="EMBL" id="CAB3264382.1"/>
    </source>
</evidence>
<dbReference type="InterPro" id="IPR051182">
    <property type="entry name" value="Euk_NMN_adenylyltrnsfrase"/>
</dbReference>
<dbReference type="Pfam" id="PF01467">
    <property type="entry name" value="CTP_transf_like"/>
    <property type="match status" value="1"/>
</dbReference>
<protein>
    <submittedName>
        <fullName evidence="2">Nicotinamide mononucleotide adenylyltransferase 1</fullName>
    </submittedName>
</protein>